<reference evidence="10" key="1">
    <citation type="submission" date="2018-11" db="EMBL/GenBank/DDBJ databases">
        <authorList>
            <person name="Alioto T."/>
            <person name="Alioto T."/>
        </authorList>
    </citation>
    <scope>NUCLEOTIDE SEQUENCE</scope>
</reference>
<dbReference type="InterPro" id="IPR011583">
    <property type="entry name" value="Chitinase_II/V-like_cat"/>
</dbReference>
<dbReference type="InterPro" id="IPR036508">
    <property type="entry name" value="Chitin-bd_dom_sf"/>
</dbReference>
<dbReference type="PROSITE" id="PS50940">
    <property type="entry name" value="CHIT_BIND_II"/>
    <property type="match status" value="2"/>
</dbReference>
<evidence type="ECO:0000256" key="6">
    <source>
        <dbReference type="RuleBase" id="RU000489"/>
    </source>
</evidence>
<dbReference type="AlphaFoldDB" id="A0A8B6G777"/>
<evidence type="ECO:0000313" key="10">
    <source>
        <dbReference type="EMBL" id="VDI59711.1"/>
    </source>
</evidence>
<dbReference type="Pfam" id="PF00704">
    <property type="entry name" value="Glyco_hydro_18"/>
    <property type="match status" value="1"/>
</dbReference>
<dbReference type="Gene3D" id="3.20.20.80">
    <property type="entry name" value="Glycosidases"/>
    <property type="match status" value="1"/>
</dbReference>
<dbReference type="PANTHER" id="PTHR11177:SF317">
    <property type="entry name" value="CHITINASE 12-RELATED"/>
    <property type="match status" value="1"/>
</dbReference>
<name>A0A8B6G777_MYTGA</name>
<dbReference type="GO" id="GO:0006032">
    <property type="term" value="P:chitin catabolic process"/>
    <property type="evidence" value="ECO:0007669"/>
    <property type="project" value="UniProtKB-ARBA"/>
</dbReference>
<evidence type="ECO:0000256" key="3">
    <source>
        <dbReference type="ARBA" id="ARBA00022801"/>
    </source>
</evidence>
<evidence type="ECO:0000256" key="7">
    <source>
        <dbReference type="SAM" id="MobiDB-lite"/>
    </source>
</evidence>
<keyword evidence="3 6" id="KW-0378">Hydrolase</keyword>
<dbReference type="InterPro" id="IPR001579">
    <property type="entry name" value="Glyco_hydro_18_chit_AS"/>
</dbReference>
<dbReference type="Proteomes" id="UP000596742">
    <property type="component" value="Unassembled WGS sequence"/>
</dbReference>
<keyword evidence="2" id="KW-0147">Chitin-binding</keyword>
<proteinExistence type="inferred from homology"/>
<keyword evidence="11" id="KW-1185">Reference proteome</keyword>
<dbReference type="GO" id="GO:0005576">
    <property type="term" value="C:extracellular region"/>
    <property type="evidence" value="ECO:0007669"/>
    <property type="project" value="InterPro"/>
</dbReference>
<feature type="region of interest" description="Disordered" evidence="7">
    <location>
        <begin position="647"/>
        <end position="815"/>
    </location>
</feature>
<evidence type="ECO:0000256" key="4">
    <source>
        <dbReference type="ARBA" id="ARBA00023157"/>
    </source>
</evidence>
<feature type="domain" description="GH18" evidence="9">
    <location>
        <begin position="1"/>
        <end position="293"/>
    </location>
</feature>
<dbReference type="InterPro" id="IPR001223">
    <property type="entry name" value="Glyco_hydro18_cat"/>
</dbReference>
<feature type="domain" description="Chitin-binding type-2" evidence="8">
    <location>
        <begin position="495"/>
        <end position="551"/>
    </location>
</feature>
<dbReference type="PROSITE" id="PS01095">
    <property type="entry name" value="GH18_1"/>
    <property type="match status" value="1"/>
</dbReference>
<dbReference type="EMBL" id="UYJE01007977">
    <property type="protein sequence ID" value="VDI59711.1"/>
    <property type="molecule type" value="Genomic_DNA"/>
</dbReference>
<feature type="compositionally biased region" description="Polar residues" evidence="7">
    <location>
        <begin position="668"/>
        <end position="677"/>
    </location>
</feature>
<dbReference type="SUPFAM" id="SSF63825">
    <property type="entry name" value="YWTD domain"/>
    <property type="match status" value="1"/>
</dbReference>
<dbReference type="PANTHER" id="PTHR11177">
    <property type="entry name" value="CHITINASE"/>
    <property type="match status" value="1"/>
</dbReference>
<sequence length="836" mass="91365">MDRWQCSVFSDGQHQDSRAEFISSAIQYLRKYNFDGLDIDWEYPANRGGQPQDKVNFGLLVKEIKEAFDAESQTSGLVCLLLTAAVAAGKYTVDTAYDIPTMAQYMDFINIMSYDLHGSWQSTTGHNSPLFPKSDEYGDQRYLNIDYVAKYWNSSGVPKEKLIIGLATYGRTFTLSGSQTVIGAAASGPGIKGQYTREAGVMSYYEICALQESGKGQTVYDSEQMIPYYTDGSLWVGFDDEVSLAIKIEWLVSEGYGGAMVWALPLDDFRQTCSKSNRKFPLLNTIKDGLIIAENGGTLTTPALPTGMFTAVPTTSGPTKQGGSSSTTQGGSGSTTQGGTSSGFQCSDKISGLYADPEDCSKFYNCEGGVAFHMNCPTNLLYNSNRKYCDYPSNVVCNIQTDTSTEAISTFPPTSSSVSPIVTSSFYTSTISTSSIQKSSSTSSTSSLAPSLSISSTQSSTVTSTSISQTSSQDTMSSSRTPGTSTTPTVDLSPTAFCASKSIGYYPVPVDCSKYYRCYPGGAVQGSCQQGLYWNTNINICDWPRNVDCGRQTTTSAKSTMSTTQDPLPTSTLKFSTITTTTKPPTSIKHVEEKLLFSTFYHLKEKDLDTGVVRTLTSQNDYFYSMAYDHKDRYMYVPGYKTGNIMRFSSAPPPKSPHQRPNRPAAASSFSQQQNPDSLHDTPGQAQAEPSCGLRAHKSLSRAHRGQPTTSIRNPRHESNSPLMWPRVEPRGIMPGQAQSASPSDRRGHTSDSPGRSHRTCRSDRAITAAGQAPTRRTKNAPKTAQAATTRRPSLSSTSEQHLSQAETSSRTRLSTQRTYKFHGFYPLRRRKLLYL</sequence>
<dbReference type="InterPro" id="IPR017853">
    <property type="entry name" value="GH"/>
</dbReference>
<dbReference type="PROSITE" id="PS51910">
    <property type="entry name" value="GH18_2"/>
    <property type="match status" value="1"/>
</dbReference>
<gene>
    <name evidence="10" type="ORF">MGAL_10B084292</name>
</gene>
<dbReference type="GO" id="GO:0005975">
    <property type="term" value="P:carbohydrate metabolic process"/>
    <property type="evidence" value="ECO:0007669"/>
    <property type="project" value="InterPro"/>
</dbReference>
<evidence type="ECO:0000313" key="11">
    <source>
        <dbReference type="Proteomes" id="UP000596742"/>
    </source>
</evidence>
<comment type="similarity">
    <text evidence="1">Belongs to the glycosyl hydrolase 18 family. Chitinase class II subfamily.</text>
</comment>
<dbReference type="Gene3D" id="2.170.140.10">
    <property type="entry name" value="Chitin binding domain"/>
    <property type="match status" value="2"/>
</dbReference>
<dbReference type="FunFam" id="3.10.50.10:FF:000001">
    <property type="entry name" value="Chitinase 3-like 1"/>
    <property type="match status" value="1"/>
</dbReference>
<feature type="compositionally biased region" description="Basic residues" evidence="7">
    <location>
        <begin position="695"/>
        <end position="705"/>
    </location>
</feature>
<evidence type="ECO:0008006" key="12">
    <source>
        <dbReference type="Google" id="ProtNLM"/>
    </source>
</evidence>
<feature type="domain" description="Chitin-binding type-2" evidence="8">
    <location>
        <begin position="343"/>
        <end position="399"/>
    </location>
</feature>
<dbReference type="SUPFAM" id="SSF54556">
    <property type="entry name" value="Chitinase insertion domain"/>
    <property type="match status" value="1"/>
</dbReference>
<dbReference type="SUPFAM" id="SSF51445">
    <property type="entry name" value="(Trans)glycosidases"/>
    <property type="match status" value="1"/>
</dbReference>
<evidence type="ECO:0000256" key="5">
    <source>
        <dbReference type="ARBA" id="ARBA00023295"/>
    </source>
</evidence>
<dbReference type="SMART" id="SM00494">
    <property type="entry name" value="ChtBD2"/>
    <property type="match status" value="2"/>
</dbReference>
<protein>
    <recommendedName>
        <fullName evidence="12">Chitinase</fullName>
    </recommendedName>
</protein>
<keyword evidence="4" id="KW-1015">Disulfide bond</keyword>
<feature type="region of interest" description="Disordered" evidence="7">
    <location>
        <begin position="308"/>
        <end position="342"/>
    </location>
</feature>
<feature type="compositionally biased region" description="Polar residues" evidence="7">
    <location>
        <begin position="781"/>
        <end position="807"/>
    </location>
</feature>
<evidence type="ECO:0000256" key="1">
    <source>
        <dbReference type="ARBA" id="ARBA00009121"/>
    </source>
</evidence>
<accession>A0A8B6G777</accession>
<dbReference type="GO" id="GO:0004568">
    <property type="term" value="F:chitinase activity"/>
    <property type="evidence" value="ECO:0007669"/>
    <property type="project" value="UniProtKB-ARBA"/>
</dbReference>
<dbReference type="SUPFAM" id="SSF57625">
    <property type="entry name" value="Invertebrate chitin-binding proteins"/>
    <property type="match status" value="2"/>
</dbReference>
<organism evidence="10 11">
    <name type="scientific">Mytilus galloprovincialis</name>
    <name type="common">Mediterranean mussel</name>
    <dbReference type="NCBI Taxonomy" id="29158"/>
    <lineage>
        <taxon>Eukaryota</taxon>
        <taxon>Metazoa</taxon>
        <taxon>Spiralia</taxon>
        <taxon>Lophotrochozoa</taxon>
        <taxon>Mollusca</taxon>
        <taxon>Bivalvia</taxon>
        <taxon>Autobranchia</taxon>
        <taxon>Pteriomorphia</taxon>
        <taxon>Mytilida</taxon>
        <taxon>Mytiloidea</taxon>
        <taxon>Mytilidae</taxon>
        <taxon>Mytilinae</taxon>
        <taxon>Mytilus</taxon>
    </lineage>
</organism>
<evidence type="ECO:0000256" key="2">
    <source>
        <dbReference type="ARBA" id="ARBA00022669"/>
    </source>
</evidence>
<feature type="compositionally biased region" description="Low complexity" evidence="7">
    <location>
        <begin position="314"/>
        <end position="342"/>
    </location>
</feature>
<feature type="region of interest" description="Disordered" evidence="7">
    <location>
        <begin position="463"/>
        <end position="488"/>
    </location>
</feature>
<dbReference type="GO" id="GO:0008061">
    <property type="term" value="F:chitin binding"/>
    <property type="evidence" value="ECO:0007669"/>
    <property type="project" value="UniProtKB-KW"/>
</dbReference>
<dbReference type="SMART" id="SM00636">
    <property type="entry name" value="Glyco_18"/>
    <property type="match status" value="1"/>
</dbReference>
<comment type="caution">
    <text evidence="10">The sequence shown here is derived from an EMBL/GenBank/DDBJ whole genome shotgun (WGS) entry which is preliminary data.</text>
</comment>
<keyword evidence="5 6" id="KW-0326">Glycosidase</keyword>
<dbReference type="OrthoDB" id="76388at2759"/>
<dbReference type="InterPro" id="IPR029070">
    <property type="entry name" value="Chitinase_insertion_sf"/>
</dbReference>
<dbReference type="InterPro" id="IPR050314">
    <property type="entry name" value="Glycosyl_Hydrlase_18"/>
</dbReference>
<dbReference type="Pfam" id="PF01607">
    <property type="entry name" value="CBM_14"/>
    <property type="match status" value="2"/>
</dbReference>
<evidence type="ECO:0000259" key="8">
    <source>
        <dbReference type="PROSITE" id="PS50940"/>
    </source>
</evidence>
<evidence type="ECO:0000259" key="9">
    <source>
        <dbReference type="PROSITE" id="PS51910"/>
    </source>
</evidence>
<dbReference type="Gene3D" id="3.10.50.10">
    <property type="match status" value="1"/>
</dbReference>
<dbReference type="InterPro" id="IPR002557">
    <property type="entry name" value="Chitin-bd_dom"/>
</dbReference>